<feature type="domain" description="M23ase beta-sheet core" evidence="2">
    <location>
        <begin position="171"/>
        <end position="266"/>
    </location>
</feature>
<name>A0ABU1ZV71_9CORY</name>
<dbReference type="InterPro" id="IPR011055">
    <property type="entry name" value="Dup_hybrid_motif"/>
</dbReference>
<dbReference type="PANTHER" id="PTHR21666:SF270">
    <property type="entry name" value="MUREIN HYDROLASE ACTIVATOR ENVC"/>
    <property type="match status" value="1"/>
</dbReference>
<gene>
    <name evidence="3" type="ORF">J2S39_000495</name>
</gene>
<keyword evidence="3" id="KW-0378">Hydrolase</keyword>
<proteinExistence type="predicted"/>
<evidence type="ECO:0000259" key="2">
    <source>
        <dbReference type="Pfam" id="PF01551"/>
    </source>
</evidence>
<evidence type="ECO:0000313" key="3">
    <source>
        <dbReference type="EMBL" id="MDR7328819.1"/>
    </source>
</evidence>
<keyword evidence="4" id="KW-1185">Reference proteome</keyword>
<organism evidence="3 4">
    <name type="scientific">Corynebacterium guangdongense</name>
    <dbReference type="NCBI Taxonomy" id="1783348"/>
    <lineage>
        <taxon>Bacteria</taxon>
        <taxon>Bacillati</taxon>
        <taxon>Actinomycetota</taxon>
        <taxon>Actinomycetes</taxon>
        <taxon>Mycobacteriales</taxon>
        <taxon>Corynebacteriaceae</taxon>
        <taxon>Corynebacterium</taxon>
    </lineage>
</organism>
<accession>A0ABU1ZV71</accession>
<feature type="chain" id="PRO_5045646206" evidence="1">
    <location>
        <begin position="33"/>
        <end position="282"/>
    </location>
</feature>
<sequence>MHSTSRRFRRPLRTALITTMVSLSLGATSVLAAPAGALQFDVNGAQFSLNSDPASLAASATEIVSSLQAANSAASAITGYGAEISLEDAQSDTTPIGATTPADENGNITFIVYDPRTLGDEPFGTEFTGQEPILEALDKPADVGETADGRTVVFPTKGSFTSGYGQRGNAIHNGIDVANPIGTPIKAAMDGTVVNAGPAQGYGNWVVVEHDNGEKSVYGHMATYFVGVGQRVSAGETIALMGNEGRSTGPHLHFEIWPDGSTPVDPVRWFADQGISVHAARQ</sequence>
<reference evidence="3" key="1">
    <citation type="submission" date="2023-07" db="EMBL/GenBank/DDBJ databases">
        <title>Sequencing the genomes of 1000 actinobacteria strains.</title>
        <authorList>
            <person name="Klenk H.-P."/>
        </authorList>
    </citation>
    <scope>NUCLEOTIDE SEQUENCE</scope>
    <source>
        <strain evidence="3">DSM 107476</strain>
    </source>
</reference>
<dbReference type="RefSeq" id="WP_290197812.1">
    <property type="nucleotide sequence ID" value="NZ_CP047654.1"/>
</dbReference>
<dbReference type="InterPro" id="IPR016047">
    <property type="entry name" value="M23ase_b-sheet_dom"/>
</dbReference>
<dbReference type="Proteomes" id="UP001180840">
    <property type="component" value="Unassembled WGS sequence"/>
</dbReference>
<comment type="caution">
    <text evidence="3">The sequence shown here is derived from an EMBL/GenBank/DDBJ whole genome shotgun (WGS) entry which is preliminary data.</text>
</comment>
<dbReference type="Gene3D" id="2.70.70.10">
    <property type="entry name" value="Glucose Permease (Domain IIA)"/>
    <property type="match status" value="1"/>
</dbReference>
<dbReference type="CDD" id="cd12797">
    <property type="entry name" value="M23_peptidase"/>
    <property type="match status" value="1"/>
</dbReference>
<dbReference type="PANTHER" id="PTHR21666">
    <property type="entry name" value="PEPTIDASE-RELATED"/>
    <property type="match status" value="1"/>
</dbReference>
<dbReference type="GO" id="GO:0016787">
    <property type="term" value="F:hydrolase activity"/>
    <property type="evidence" value="ECO:0007669"/>
    <property type="project" value="UniProtKB-KW"/>
</dbReference>
<dbReference type="Pfam" id="PF01551">
    <property type="entry name" value="Peptidase_M23"/>
    <property type="match status" value="1"/>
</dbReference>
<evidence type="ECO:0000313" key="4">
    <source>
        <dbReference type="Proteomes" id="UP001180840"/>
    </source>
</evidence>
<protein>
    <submittedName>
        <fullName evidence="3">Murein DD-endopeptidase MepM/ murein hydrolase activator NlpD</fullName>
    </submittedName>
</protein>
<dbReference type="InterPro" id="IPR050570">
    <property type="entry name" value="Cell_wall_metabolism_enzyme"/>
</dbReference>
<feature type="signal peptide" evidence="1">
    <location>
        <begin position="1"/>
        <end position="32"/>
    </location>
</feature>
<dbReference type="SUPFAM" id="SSF51261">
    <property type="entry name" value="Duplicated hybrid motif"/>
    <property type="match status" value="1"/>
</dbReference>
<dbReference type="EMBL" id="JAVDXZ010000001">
    <property type="protein sequence ID" value="MDR7328819.1"/>
    <property type="molecule type" value="Genomic_DNA"/>
</dbReference>
<evidence type="ECO:0000256" key="1">
    <source>
        <dbReference type="SAM" id="SignalP"/>
    </source>
</evidence>
<keyword evidence="1" id="KW-0732">Signal</keyword>